<gene>
    <name evidence="4" type="ORF">MNBD_NITROSPINAE04-1376</name>
</gene>
<dbReference type="PANTHER" id="PTHR46401">
    <property type="entry name" value="GLYCOSYLTRANSFERASE WBBK-RELATED"/>
    <property type="match status" value="1"/>
</dbReference>
<dbReference type="InterPro" id="IPR028098">
    <property type="entry name" value="Glyco_trans_4-like_N"/>
</dbReference>
<evidence type="ECO:0000313" key="4">
    <source>
        <dbReference type="EMBL" id="VAX22682.1"/>
    </source>
</evidence>
<evidence type="ECO:0000256" key="1">
    <source>
        <dbReference type="ARBA" id="ARBA00022679"/>
    </source>
</evidence>
<dbReference type="CDD" id="cd03809">
    <property type="entry name" value="GT4_MtfB-like"/>
    <property type="match status" value="1"/>
</dbReference>
<protein>
    <recommendedName>
        <fullName evidence="5">Glycosyl transferase, group 1</fullName>
    </recommendedName>
</protein>
<feature type="domain" description="Glycosyltransferase subfamily 4-like N-terminal" evidence="3">
    <location>
        <begin position="103"/>
        <end position="189"/>
    </location>
</feature>
<evidence type="ECO:0008006" key="5">
    <source>
        <dbReference type="Google" id="ProtNLM"/>
    </source>
</evidence>
<keyword evidence="1" id="KW-0808">Transferase</keyword>
<dbReference type="Gene3D" id="3.40.50.2000">
    <property type="entry name" value="Glycogen Phosphorylase B"/>
    <property type="match status" value="2"/>
</dbReference>
<dbReference type="PANTHER" id="PTHR46401:SF2">
    <property type="entry name" value="GLYCOSYLTRANSFERASE WBBK-RELATED"/>
    <property type="match status" value="1"/>
</dbReference>
<dbReference type="AlphaFoldDB" id="A0A3B1C3L4"/>
<dbReference type="GO" id="GO:0009103">
    <property type="term" value="P:lipopolysaccharide biosynthetic process"/>
    <property type="evidence" value="ECO:0007669"/>
    <property type="project" value="TreeGrafter"/>
</dbReference>
<sequence>MKSIGFDLRALQYGFKAHKNRGIGVYTGNVIRRRHLAPEGLLIAPFYDPDYEAVEPLKLNASPFDPGWARKFQPFIKDYIWSHFFYKNIIDSTVKRAGVESIFFPSHLDAPAGLKVPYCVTAHDLISIALKDHYSRSVKHKAHMKKQLAALKGARLILADSEHTKHDVVRFAHVEPSKVTVVYLGVDPEFRPEVNNGGERLNLPEKFILYVGGIDWRKNISLLFKAFSGLLKKRPDYHLVMTGEIENDPSYQKFLQSLKERSLESKVHTLGFVSRADLVKLYNQAAVFFYPSVYEGFGLPVLEAMACGAPVITTNRTSIPEVAGDAALLLDPDDQQSFTEALIRVVESDSEREKLSLAGLARAAMFSWDKCARLTYEALMRAG</sequence>
<name>A0A3B1C3L4_9ZZZZ</name>
<dbReference type="GO" id="GO:0016757">
    <property type="term" value="F:glycosyltransferase activity"/>
    <property type="evidence" value="ECO:0007669"/>
    <property type="project" value="InterPro"/>
</dbReference>
<evidence type="ECO:0000259" key="3">
    <source>
        <dbReference type="Pfam" id="PF13439"/>
    </source>
</evidence>
<feature type="domain" description="Glycosyl transferase family 1" evidence="2">
    <location>
        <begin position="200"/>
        <end position="356"/>
    </location>
</feature>
<dbReference type="InterPro" id="IPR001296">
    <property type="entry name" value="Glyco_trans_1"/>
</dbReference>
<proteinExistence type="predicted"/>
<organism evidence="4">
    <name type="scientific">hydrothermal vent metagenome</name>
    <dbReference type="NCBI Taxonomy" id="652676"/>
    <lineage>
        <taxon>unclassified sequences</taxon>
        <taxon>metagenomes</taxon>
        <taxon>ecological metagenomes</taxon>
    </lineage>
</organism>
<dbReference type="SUPFAM" id="SSF53756">
    <property type="entry name" value="UDP-Glycosyltransferase/glycogen phosphorylase"/>
    <property type="match status" value="1"/>
</dbReference>
<dbReference type="FunFam" id="3.40.50.2000:FF:000119">
    <property type="entry name" value="Glycosyl transferase group 1"/>
    <property type="match status" value="1"/>
</dbReference>
<dbReference type="Pfam" id="PF13439">
    <property type="entry name" value="Glyco_transf_4"/>
    <property type="match status" value="1"/>
</dbReference>
<evidence type="ECO:0000259" key="2">
    <source>
        <dbReference type="Pfam" id="PF00534"/>
    </source>
</evidence>
<dbReference type="EMBL" id="UOGA01000228">
    <property type="protein sequence ID" value="VAX22682.1"/>
    <property type="molecule type" value="Genomic_DNA"/>
</dbReference>
<accession>A0A3B1C3L4</accession>
<reference evidence="4" key="1">
    <citation type="submission" date="2018-06" db="EMBL/GenBank/DDBJ databases">
        <authorList>
            <person name="Zhirakovskaya E."/>
        </authorList>
    </citation>
    <scope>NUCLEOTIDE SEQUENCE</scope>
</reference>
<dbReference type="Pfam" id="PF00534">
    <property type="entry name" value="Glycos_transf_1"/>
    <property type="match status" value="1"/>
</dbReference>